<comment type="caution">
    <text evidence="2">The sequence shown here is derived from an EMBL/GenBank/DDBJ whole genome shotgun (WGS) entry which is preliminary data.</text>
</comment>
<keyword evidence="3" id="KW-1185">Reference proteome</keyword>
<evidence type="ECO:0000313" key="3">
    <source>
        <dbReference type="Proteomes" id="UP000269945"/>
    </source>
</evidence>
<name>A0A9X9Q744_GULGU</name>
<feature type="region of interest" description="Disordered" evidence="1">
    <location>
        <begin position="1"/>
        <end position="54"/>
    </location>
</feature>
<sequence length="54" mass="5353">MAAPSSGNPPPTPPTSPPWKAVLGGLQALTSAPRPGPVLPNRRETAGPATGLSQ</sequence>
<dbReference type="EMBL" id="CYRY02043219">
    <property type="protein sequence ID" value="VCX37435.1"/>
    <property type="molecule type" value="Genomic_DNA"/>
</dbReference>
<gene>
    <name evidence="2" type="ORF">BN2614_LOCUS3</name>
</gene>
<accession>A0A9X9Q744</accession>
<evidence type="ECO:0000256" key="1">
    <source>
        <dbReference type="SAM" id="MobiDB-lite"/>
    </source>
</evidence>
<reference evidence="2 3" key="1">
    <citation type="submission" date="2018-10" db="EMBL/GenBank/DDBJ databases">
        <authorList>
            <person name="Ekblom R."/>
            <person name="Jareborg N."/>
        </authorList>
    </citation>
    <scope>NUCLEOTIDE SEQUENCE [LARGE SCALE GENOMIC DNA]</scope>
    <source>
        <tissue evidence="2">Muscle</tissue>
    </source>
</reference>
<proteinExistence type="predicted"/>
<feature type="compositionally biased region" description="Pro residues" evidence="1">
    <location>
        <begin position="7"/>
        <end position="17"/>
    </location>
</feature>
<dbReference type="Proteomes" id="UP000269945">
    <property type="component" value="Unassembled WGS sequence"/>
</dbReference>
<evidence type="ECO:0000313" key="2">
    <source>
        <dbReference type="EMBL" id="VCX37435.1"/>
    </source>
</evidence>
<dbReference type="AlphaFoldDB" id="A0A9X9Q744"/>
<organism evidence="2 3">
    <name type="scientific">Gulo gulo</name>
    <name type="common">Wolverine</name>
    <name type="synonym">Gluton</name>
    <dbReference type="NCBI Taxonomy" id="48420"/>
    <lineage>
        <taxon>Eukaryota</taxon>
        <taxon>Metazoa</taxon>
        <taxon>Chordata</taxon>
        <taxon>Craniata</taxon>
        <taxon>Vertebrata</taxon>
        <taxon>Euteleostomi</taxon>
        <taxon>Mammalia</taxon>
        <taxon>Eutheria</taxon>
        <taxon>Laurasiatheria</taxon>
        <taxon>Carnivora</taxon>
        <taxon>Caniformia</taxon>
        <taxon>Musteloidea</taxon>
        <taxon>Mustelidae</taxon>
        <taxon>Guloninae</taxon>
        <taxon>Gulo</taxon>
    </lineage>
</organism>
<protein>
    <submittedName>
        <fullName evidence="2">Uncharacterized protein</fullName>
    </submittedName>
</protein>